<feature type="compositionally biased region" description="Low complexity" evidence="6">
    <location>
        <begin position="405"/>
        <end position="428"/>
    </location>
</feature>
<feature type="transmembrane region" description="Helical" evidence="7">
    <location>
        <begin position="42"/>
        <end position="63"/>
    </location>
</feature>
<dbReference type="Pfam" id="PF02518">
    <property type="entry name" value="HATPase_c"/>
    <property type="match status" value="1"/>
</dbReference>
<dbReference type="GO" id="GO:0005886">
    <property type="term" value="C:plasma membrane"/>
    <property type="evidence" value="ECO:0007669"/>
    <property type="project" value="TreeGrafter"/>
</dbReference>
<keyword evidence="4" id="KW-0808">Transferase</keyword>
<feature type="region of interest" description="Disordered" evidence="6">
    <location>
        <begin position="383"/>
        <end position="541"/>
    </location>
</feature>
<evidence type="ECO:0000256" key="4">
    <source>
        <dbReference type="ARBA" id="ARBA00022679"/>
    </source>
</evidence>
<dbReference type="Gene3D" id="3.30.565.10">
    <property type="entry name" value="Histidine kinase-like ATPase, C-terminal domain"/>
    <property type="match status" value="1"/>
</dbReference>
<protein>
    <recommendedName>
        <fullName evidence="2">histidine kinase</fullName>
        <ecNumber evidence="2">2.7.13.3</ecNumber>
    </recommendedName>
</protein>
<accession>A0A4Y3R8W3</accession>
<name>A0A4Y3R8W3_STRCI</name>
<dbReference type="GO" id="GO:0004673">
    <property type="term" value="F:protein histidine kinase activity"/>
    <property type="evidence" value="ECO:0007669"/>
    <property type="project" value="UniProtKB-EC"/>
</dbReference>
<keyword evidence="3" id="KW-0597">Phosphoprotein</keyword>
<feature type="compositionally biased region" description="Basic and acidic residues" evidence="6">
    <location>
        <begin position="532"/>
        <end position="541"/>
    </location>
</feature>
<evidence type="ECO:0000256" key="2">
    <source>
        <dbReference type="ARBA" id="ARBA00012438"/>
    </source>
</evidence>
<dbReference type="PANTHER" id="PTHR45436">
    <property type="entry name" value="SENSOR HISTIDINE KINASE YKOH"/>
    <property type="match status" value="1"/>
</dbReference>
<reference evidence="9 10" key="1">
    <citation type="submission" date="2019-06" db="EMBL/GenBank/DDBJ databases">
        <title>Whole genome shotgun sequence of Streptomyces cacaoi subsp. cacaoi NBRC 12748.</title>
        <authorList>
            <person name="Hosoyama A."/>
            <person name="Uohara A."/>
            <person name="Ohji S."/>
            <person name="Ichikawa N."/>
        </authorList>
    </citation>
    <scope>NUCLEOTIDE SEQUENCE [LARGE SCALE GENOMIC DNA]</scope>
    <source>
        <strain evidence="9 10">NBRC 12748</strain>
    </source>
</reference>
<keyword evidence="10" id="KW-1185">Reference proteome</keyword>
<evidence type="ECO:0000313" key="10">
    <source>
        <dbReference type="Proteomes" id="UP000319210"/>
    </source>
</evidence>
<feature type="compositionally biased region" description="Polar residues" evidence="6">
    <location>
        <begin position="519"/>
        <end position="531"/>
    </location>
</feature>
<dbReference type="SMART" id="SM00387">
    <property type="entry name" value="HATPase_c"/>
    <property type="match status" value="1"/>
</dbReference>
<keyword evidence="7" id="KW-0472">Membrane</keyword>
<evidence type="ECO:0000256" key="5">
    <source>
        <dbReference type="ARBA" id="ARBA00022777"/>
    </source>
</evidence>
<keyword evidence="7" id="KW-1133">Transmembrane helix</keyword>
<evidence type="ECO:0000256" key="6">
    <source>
        <dbReference type="SAM" id="MobiDB-lite"/>
    </source>
</evidence>
<dbReference type="Proteomes" id="UP000319210">
    <property type="component" value="Unassembled WGS sequence"/>
</dbReference>
<dbReference type="InterPro" id="IPR050428">
    <property type="entry name" value="TCS_sensor_his_kinase"/>
</dbReference>
<evidence type="ECO:0000259" key="8">
    <source>
        <dbReference type="SMART" id="SM00387"/>
    </source>
</evidence>
<feature type="compositionally biased region" description="Basic and acidic residues" evidence="6">
    <location>
        <begin position="492"/>
        <end position="502"/>
    </location>
</feature>
<dbReference type="InterPro" id="IPR036890">
    <property type="entry name" value="HATPase_C_sf"/>
</dbReference>
<dbReference type="GO" id="GO:0000160">
    <property type="term" value="P:phosphorelay signal transduction system"/>
    <property type="evidence" value="ECO:0007669"/>
    <property type="project" value="TreeGrafter"/>
</dbReference>
<keyword evidence="5" id="KW-0418">Kinase</keyword>
<proteinExistence type="predicted"/>
<comment type="caution">
    <text evidence="9">The sequence shown here is derived from an EMBL/GenBank/DDBJ whole genome shotgun (WGS) entry which is preliminary data.</text>
</comment>
<keyword evidence="7" id="KW-0812">Transmembrane</keyword>
<evidence type="ECO:0000256" key="1">
    <source>
        <dbReference type="ARBA" id="ARBA00000085"/>
    </source>
</evidence>
<gene>
    <name evidence="9" type="ORF">SCA03_67360</name>
</gene>
<evidence type="ECO:0000313" key="9">
    <source>
        <dbReference type="EMBL" id="GEB54185.1"/>
    </source>
</evidence>
<comment type="catalytic activity">
    <reaction evidence="1">
        <text>ATP + protein L-histidine = ADP + protein N-phospho-L-histidine.</text>
        <dbReference type="EC" id="2.7.13.3"/>
    </reaction>
</comment>
<dbReference type="InterPro" id="IPR003594">
    <property type="entry name" value="HATPase_dom"/>
</dbReference>
<feature type="domain" description="Histidine kinase/HSP90-like ATPase" evidence="8">
    <location>
        <begin position="264"/>
        <end position="378"/>
    </location>
</feature>
<evidence type="ECO:0000256" key="7">
    <source>
        <dbReference type="SAM" id="Phobius"/>
    </source>
</evidence>
<sequence length="541" mass="57659">MRTGSSPGGQRSAPLWLWWLPTLAMAAATTAATVQVSDDARVAVLLCGLIGTVAVALVSGELVRRSRALATLRTEYAQHQEMLRQHLRLQEAATVQLAKERLPQAVEQLRRGEFAENVVHSLASYGPGTGLGSDFEAAHRELLRSVVEAVSAEESLRDSAQRGVVNIARRVQAIVHRQATDLREMEERHGKSGEFFADLLRLDHSNALISRLSDTIAVLGGARPGRQWSRPVPVYSVLRGAMSRIADYQRVSLHSVAEVAIVGRTVEPLIHALAELLDNATSYSPPQTRVHLTASEVHAGIAIEIEDGGFGLSEEARVRAEHMLKTAREGIDLNDLGEAPRLGLTVVGRLAQDYDFQVSLAPSAYGGVRAVLVVPREAITTAPASGRAHGIGAASGQRPDDRPARPAAPAAAAARPAPSAAHHTPSAAGLGEEERMDEEIPEVTERTASGLPQRRSRRGRAGARSAARDTSAVPAPARAAERYAGQSAGRQQEQHAEQHDAAAEQPAPGMWMGAFQEGLSGQRSATAATQGHSDKSSNEGE</sequence>
<organism evidence="9 10">
    <name type="scientific">Streptomyces cacaoi</name>
    <dbReference type="NCBI Taxonomy" id="1898"/>
    <lineage>
        <taxon>Bacteria</taxon>
        <taxon>Bacillati</taxon>
        <taxon>Actinomycetota</taxon>
        <taxon>Actinomycetes</taxon>
        <taxon>Kitasatosporales</taxon>
        <taxon>Streptomycetaceae</taxon>
        <taxon>Streptomyces</taxon>
    </lineage>
</organism>
<dbReference type="EMBL" id="BJMM01000088">
    <property type="protein sequence ID" value="GEB54185.1"/>
    <property type="molecule type" value="Genomic_DNA"/>
</dbReference>
<dbReference type="AlphaFoldDB" id="A0A4Y3R8W3"/>
<dbReference type="EC" id="2.7.13.3" evidence="2"/>
<dbReference type="PANTHER" id="PTHR45436:SF5">
    <property type="entry name" value="SENSOR HISTIDINE KINASE TRCS"/>
    <property type="match status" value="1"/>
</dbReference>
<evidence type="ECO:0000256" key="3">
    <source>
        <dbReference type="ARBA" id="ARBA00022553"/>
    </source>
</evidence>
<dbReference type="SUPFAM" id="SSF55874">
    <property type="entry name" value="ATPase domain of HSP90 chaperone/DNA topoisomerase II/histidine kinase"/>
    <property type="match status" value="1"/>
</dbReference>